<gene>
    <name evidence="2" type="ORF">SAMN04489832_6804</name>
</gene>
<dbReference type="InterPro" id="IPR003033">
    <property type="entry name" value="SCP2_sterol-bd_dom"/>
</dbReference>
<proteinExistence type="predicted"/>
<dbReference type="InterPro" id="IPR036527">
    <property type="entry name" value="SCP2_sterol-bd_dom_sf"/>
</dbReference>
<dbReference type="Proteomes" id="UP000185124">
    <property type="component" value="Unassembled WGS sequence"/>
</dbReference>
<dbReference type="EMBL" id="FSQT01000002">
    <property type="protein sequence ID" value="SIN41964.1"/>
    <property type="molecule type" value="Genomic_DNA"/>
</dbReference>
<protein>
    <submittedName>
        <fullName evidence="2">SCP-2 sterol transfer family protein</fullName>
    </submittedName>
</protein>
<dbReference type="AlphaFoldDB" id="A0A1N6B7G5"/>
<dbReference type="Pfam" id="PF02036">
    <property type="entry name" value="SCP2"/>
    <property type="match status" value="1"/>
</dbReference>
<sequence>MGTTIAEHLRQLGSGRRTDLPETTSGTLRLDAREDGHTEHWHLTVADQHVRVTRSGDDAELVIRAAPEVFDRLASGETHVATALLRNELTVQGNLQLLMLLRRIFPGPAGARHPRELGRAAMAAREGRQ</sequence>
<name>A0A1N6B7G5_9ACTN</name>
<keyword evidence="3" id="KW-1185">Reference proteome</keyword>
<reference evidence="3" key="1">
    <citation type="submission" date="2016-12" db="EMBL/GenBank/DDBJ databases">
        <authorList>
            <person name="Varghese N."/>
            <person name="Submissions S."/>
        </authorList>
    </citation>
    <scope>NUCLEOTIDE SEQUENCE [LARGE SCALE GENOMIC DNA]</scope>
    <source>
        <strain evidence="3">DSM 45599</strain>
    </source>
</reference>
<dbReference type="Gene3D" id="3.30.1050.10">
    <property type="entry name" value="SCP2 sterol-binding domain"/>
    <property type="match status" value="1"/>
</dbReference>
<dbReference type="STRING" id="709881.SAMN04489832_6804"/>
<evidence type="ECO:0000259" key="1">
    <source>
        <dbReference type="Pfam" id="PF02036"/>
    </source>
</evidence>
<feature type="domain" description="SCP2" evidence="1">
    <location>
        <begin position="20"/>
        <end position="105"/>
    </location>
</feature>
<organism evidence="2 3">
    <name type="scientific">Micromonospora cremea</name>
    <dbReference type="NCBI Taxonomy" id="709881"/>
    <lineage>
        <taxon>Bacteria</taxon>
        <taxon>Bacillati</taxon>
        <taxon>Actinomycetota</taxon>
        <taxon>Actinomycetes</taxon>
        <taxon>Micromonosporales</taxon>
        <taxon>Micromonosporaceae</taxon>
        <taxon>Micromonospora</taxon>
    </lineage>
</organism>
<dbReference type="SUPFAM" id="SSF55718">
    <property type="entry name" value="SCP-like"/>
    <property type="match status" value="1"/>
</dbReference>
<evidence type="ECO:0000313" key="2">
    <source>
        <dbReference type="EMBL" id="SIN41964.1"/>
    </source>
</evidence>
<evidence type="ECO:0000313" key="3">
    <source>
        <dbReference type="Proteomes" id="UP000185124"/>
    </source>
</evidence>
<accession>A0A1N6B7G5</accession>
<dbReference type="RefSeq" id="WP_074318355.1">
    <property type="nucleotide sequence ID" value="NZ_FSQT01000002.1"/>
</dbReference>
<dbReference type="OrthoDB" id="3382099at2"/>